<reference evidence="2" key="1">
    <citation type="journal article" date="2020" name="Cell">
        <title>Large-Scale Comparative Analyses of Tick Genomes Elucidate Their Genetic Diversity and Vector Capacities.</title>
        <authorList>
            <consortium name="Tick Genome and Microbiome Consortium (TIGMIC)"/>
            <person name="Jia N."/>
            <person name="Wang J."/>
            <person name="Shi W."/>
            <person name="Du L."/>
            <person name="Sun Y."/>
            <person name="Zhan W."/>
            <person name="Jiang J.F."/>
            <person name="Wang Q."/>
            <person name="Zhang B."/>
            <person name="Ji P."/>
            <person name="Bell-Sakyi L."/>
            <person name="Cui X.M."/>
            <person name="Yuan T.T."/>
            <person name="Jiang B.G."/>
            <person name="Yang W.F."/>
            <person name="Lam T.T."/>
            <person name="Chang Q.C."/>
            <person name="Ding S.J."/>
            <person name="Wang X.J."/>
            <person name="Zhu J.G."/>
            <person name="Ruan X.D."/>
            <person name="Zhao L."/>
            <person name="Wei J.T."/>
            <person name="Ye R.Z."/>
            <person name="Que T.C."/>
            <person name="Du C.H."/>
            <person name="Zhou Y.H."/>
            <person name="Cheng J.X."/>
            <person name="Dai P.F."/>
            <person name="Guo W.B."/>
            <person name="Han X.H."/>
            <person name="Huang E.J."/>
            <person name="Li L.F."/>
            <person name="Wei W."/>
            <person name="Gao Y.C."/>
            <person name="Liu J.Z."/>
            <person name="Shao H.Z."/>
            <person name="Wang X."/>
            <person name="Wang C.C."/>
            <person name="Yang T.C."/>
            <person name="Huo Q.B."/>
            <person name="Li W."/>
            <person name="Chen H.Y."/>
            <person name="Chen S.E."/>
            <person name="Zhou L.G."/>
            <person name="Ni X.B."/>
            <person name="Tian J.H."/>
            <person name="Sheng Y."/>
            <person name="Liu T."/>
            <person name="Pan Y.S."/>
            <person name="Xia L.Y."/>
            <person name="Li J."/>
            <person name="Zhao F."/>
            <person name="Cao W.C."/>
        </authorList>
    </citation>
    <scope>NUCLEOTIDE SEQUENCE</scope>
    <source>
        <strain evidence="2">Rmic-2018</strain>
    </source>
</reference>
<organism evidence="2 3">
    <name type="scientific">Rhipicephalus microplus</name>
    <name type="common">Cattle tick</name>
    <name type="synonym">Boophilus microplus</name>
    <dbReference type="NCBI Taxonomy" id="6941"/>
    <lineage>
        <taxon>Eukaryota</taxon>
        <taxon>Metazoa</taxon>
        <taxon>Ecdysozoa</taxon>
        <taxon>Arthropoda</taxon>
        <taxon>Chelicerata</taxon>
        <taxon>Arachnida</taxon>
        <taxon>Acari</taxon>
        <taxon>Parasitiformes</taxon>
        <taxon>Ixodida</taxon>
        <taxon>Ixodoidea</taxon>
        <taxon>Ixodidae</taxon>
        <taxon>Rhipicephalinae</taxon>
        <taxon>Rhipicephalus</taxon>
        <taxon>Boophilus</taxon>
    </lineage>
</organism>
<dbReference type="PANTHER" id="PTHR21261">
    <property type="entry name" value="BEAT PROTEIN"/>
    <property type="match status" value="1"/>
</dbReference>
<dbReference type="VEuPathDB" id="VectorBase:LOC119171949"/>
<accession>A0A9J6DKY6</accession>
<dbReference type="SUPFAM" id="SSF48726">
    <property type="entry name" value="Immunoglobulin"/>
    <property type="match status" value="1"/>
</dbReference>
<sequence>MSIESQEKPAPARLSLSHPRSYIETSPRVGSDAISATRDASLLILAPERALCVAIWKLSVPRWVPNGTEEPVLLDCEYVYNEHDVRLVVKWFFNDLLEPVYQWIPELNSRQASGILAGHLDDSSYTGPSQYRALRIIRPTTEMSGLYTCVVSSLAGIDSRQQSMMVYVPARNFTLTYVTTAVPAASPPAASSLATASRARVGAPADITSPAGPTSSGRSGGPMVEVHCDALGLHPRPTLRLFSITPDMRRTEVQRGRTRKTNGTYDIELWRSFNAEQLPQSVTFECVLEIPGTDYEVRRRTVYSPARVVTPQVEILFISCFVSTDKNLRRLHGGIPTRSGVNFRLLLISHLGCSVKYLARDIPEGSRHFVGAIRSEGWEEGETVGMPSAADDSARYDHAYFLLELSSACSAAVVG</sequence>
<dbReference type="InterPro" id="IPR013783">
    <property type="entry name" value="Ig-like_fold"/>
</dbReference>
<comment type="caution">
    <text evidence="2">The sequence shown here is derived from an EMBL/GenBank/DDBJ whole genome shotgun (WGS) entry which is preliminary data.</text>
</comment>
<feature type="domain" description="Ig-like" evidence="1">
    <location>
        <begin position="47"/>
        <end position="165"/>
    </location>
</feature>
<dbReference type="PROSITE" id="PS50835">
    <property type="entry name" value="IG_LIKE"/>
    <property type="match status" value="1"/>
</dbReference>
<dbReference type="Gene3D" id="2.60.40.10">
    <property type="entry name" value="Immunoglobulins"/>
    <property type="match status" value="1"/>
</dbReference>
<dbReference type="Proteomes" id="UP000821866">
    <property type="component" value="Chromosome 6"/>
</dbReference>
<dbReference type="EMBL" id="JABSTU010000008">
    <property type="protein sequence ID" value="KAH8022845.1"/>
    <property type="molecule type" value="Genomic_DNA"/>
</dbReference>
<keyword evidence="3" id="KW-1185">Reference proteome</keyword>
<evidence type="ECO:0000259" key="1">
    <source>
        <dbReference type="PROSITE" id="PS50835"/>
    </source>
</evidence>
<protein>
    <recommendedName>
        <fullName evidence="1">Ig-like domain-containing protein</fullName>
    </recommendedName>
</protein>
<evidence type="ECO:0000313" key="3">
    <source>
        <dbReference type="Proteomes" id="UP000821866"/>
    </source>
</evidence>
<dbReference type="InterPro" id="IPR007110">
    <property type="entry name" value="Ig-like_dom"/>
</dbReference>
<name>A0A9J6DKY6_RHIMP</name>
<dbReference type="AlphaFoldDB" id="A0A9J6DKY6"/>
<gene>
    <name evidence="2" type="ORF">HPB51_006202</name>
</gene>
<proteinExistence type="predicted"/>
<evidence type="ECO:0000313" key="2">
    <source>
        <dbReference type="EMBL" id="KAH8022845.1"/>
    </source>
</evidence>
<dbReference type="InterPro" id="IPR036179">
    <property type="entry name" value="Ig-like_dom_sf"/>
</dbReference>
<reference evidence="2" key="2">
    <citation type="submission" date="2021-09" db="EMBL/GenBank/DDBJ databases">
        <authorList>
            <person name="Jia N."/>
            <person name="Wang J."/>
            <person name="Shi W."/>
            <person name="Du L."/>
            <person name="Sun Y."/>
            <person name="Zhan W."/>
            <person name="Jiang J."/>
            <person name="Wang Q."/>
            <person name="Zhang B."/>
            <person name="Ji P."/>
            <person name="Sakyi L.B."/>
            <person name="Cui X."/>
            <person name="Yuan T."/>
            <person name="Jiang B."/>
            <person name="Yang W."/>
            <person name="Lam T.T.-Y."/>
            <person name="Chang Q."/>
            <person name="Ding S."/>
            <person name="Wang X."/>
            <person name="Zhu J."/>
            <person name="Ruan X."/>
            <person name="Zhao L."/>
            <person name="Wei J."/>
            <person name="Que T."/>
            <person name="Du C."/>
            <person name="Cheng J."/>
            <person name="Dai P."/>
            <person name="Han X."/>
            <person name="Huang E."/>
            <person name="Gao Y."/>
            <person name="Liu J."/>
            <person name="Shao H."/>
            <person name="Ye R."/>
            <person name="Li L."/>
            <person name="Wei W."/>
            <person name="Wang X."/>
            <person name="Wang C."/>
            <person name="Huo Q."/>
            <person name="Li W."/>
            <person name="Guo W."/>
            <person name="Chen H."/>
            <person name="Chen S."/>
            <person name="Zhou L."/>
            <person name="Zhou L."/>
            <person name="Ni X."/>
            <person name="Tian J."/>
            <person name="Zhou Y."/>
            <person name="Sheng Y."/>
            <person name="Liu T."/>
            <person name="Pan Y."/>
            <person name="Xia L."/>
            <person name="Li J."/>
            <person name="Zhao F."/>
            <person name="Cao W."/>
        </authorList>
    </citation>
    <scope>NUCLEOTIDE SEQUENCE</scope>
    <source>
        <strain evidence="2">Rmic-2018</strain>
        <tissue evidence="2">Larvae</tissue>
    </source>
</reference>
<dbReference type="PANTHER" id="PTHR21261:SF2">
    <property type="entry name" value="GH04238P-RELATED"/>
    <property type="match status" value="1"/>
</dbReference>